<protein>
    <submittedName>
        <fullName evidence="1">Uncharacterized protein</fullName>
    </submittedName>
</protein>
<name>A0A498IS89_MALDO</name>
<keyword evidence="2" id="KW-1185">Reference proteome</keyword>
<evidence type="ECO:0000313" key="1">
    <source>
        <dbReference type="EMBL" id="RXH84947.1"/>
    </source>
</evidence>
<accession>A0A498IS89</accession>
<sequence>KQKQEEVIDHFVKQASSLNGSALGPLVTEVIYHPTLFSFSEIIDVPNVLQELKIMSTSMCFDCLHMAHGVITRVSMQKSLRLLVEFLIDELINNINMLKAF</sequence>
<evidence type="ECO:0000313" key="2">
    <source>
        <dbReference type="Proteomes" id="UP000290289"/>
    </source>
</evidence>
<gene>
    <name evidence="1" type="ORF">DVH24_041715</name>
</gene>
<dbReference type="STRING" id="3750.A0A498IS89"/>
<feature type="non-terminal residue" evidence="1">
    <location>
        <position position="1"/>
    </location>
</feature>
<dbReference type="AlphaFoldDB" id="A0A498IS89"/>
<dbReference type="EMBL" id="RDQH01000337">
    <property type="protein sequence ID" value="RXH84947.1"/>
    <property type="molecule type" value="Genomic_DNA"/>
</dbReference>
<dbReference type="Proteomes" id="UP000290289">
    <property type="component" value="Chromosome 11"/>
</dbReference>
<organism evidence="1 2">
    <name type="scientific">Malus domestica</name>
    <name type="common">Apple</name>
    <name type="synonym">Pyrus malus</name>
    <dbReference type="NCBI Taxonomy" id="3750"/>
    <lineage>
        <taxon>Eukaryota</taxon>
        <taxon>Viridiplantae</taxon>
        <taxon>Streptophyta</taxon>
        <taxon>Embryophyta</taxon>
        <taxon>Tracheophyta</taxon>
        <taxon>Spermatophyta</taxon>
        <taxon>Magnoliopsida</taxon>
        <taxon>eudicotyledons</taxon>
        <taxon>Gunneridae</taxon>
        <taxon>Pentapetalae</taxon>
        <taxon>rosids</taxon>
        <taxon>fabids</taxon>
        <taxon>Rosales</taxon>
        <taxon>Rosaceae</taxon>
        <taxon>Amygdaloideae</taxon>
        <taxon>Maleae</taxon>
        <taxon>Malus</taxon>
    </lineage>
</organism>
<reference evidence="1 2" key="1">
    <citation type="submission" date="2018-10" db="EMBL/GenBank/DDBJ databases">
        <title>A high-quality apple genome assembly.</title>
        <authorList>
            <person name="Hu J."/>
        </authorList>
    </citation>
    <scope>NUCLEOTIDE SEQUENCE [LARGE SCALE GENOMIC DNA]</scope>
    <source>
        <strain evidence="2">cv. HFTH1</strain>
        <tissue evidence="1">Young leaf</tissue>
    </source>
</reference>
<proteinExistence type="predicted"/>
<comment type="caution">
    <text evidence="1">The sequence shown here is derived from an EMBL/GenBank/DDBJ whole genome shotgun (WGS) entry which is preliminary data.</text>
</comment>